<protein>
    <submittedName>
        <fullName evidence="1">Uncharacterized protein</fullName>
    </submittedName>
</protein>
<dbReference type="Proteomes" id="UP001281761">
    <property type="component" value="Unassembled WGS sequence"/>
</dbReference>
<sequence length="251" mass="28800">MCVGERENEMFEDAKGAVGVWKRMNADTLDCGICLVKADLIPQLIISLNPQSLSFTEAIDIHTYLMAIINYSIGLATPENFARLEIEDEDEEQAVHETVFQQVLAPSEKYIWHLCVNRFSIIDGEQSMYYLALLALLLLISPYYQPTMEFVLHVPVILTTPSCLTFFENDSSIYWFLSRMNTIQQEWTDEGGEVRKKGKKVLQTLRMEGVEDAMEAKLQNNRIQFYGRSIVSDSIELNNQLGMNVPKLWKK</sequence>
<evidence type="ECO:0000313" key="2">
    <source>
        <dbReference type="Proteomes" id="UP001281761"/>
    </source>
</evidence>
<reference evidence="1 2" key="1">
    <citation type="journal article" date="2022" name="bioRxiv">
        <title>Genomics of Preaxostyla Flagellates Illuminates Evolutionary Transitions and the Path Towards Mitochondrial Loss.</title>
        <authorList>
            <person name="Novak L.V.F."/>
            <person name="Treitli S.C."/>
            <person name="Pyrih J."/>
            <person name="Halakuc P."/>
            <person name="Pipaliya S.V."/>
            <person name="Vacek V."/>
            <person name="Brzon O."/>
            <person name="Soukal P."/>
            <person name="Eme L."/>
            <person name="Dacks J.B."/>
            <person name="Karnkowska A."/>
            <person name="Elias M."/>
            <person name="Hampl V."/>
        </authorList>
    </citation>
    <scope>NUCLEOTIDE SEQUENCE [LARGE SCALE GENOMIC DNA]</scope>
    <source>
        <strain evidence="1">NAU3</strain>
        <tissue evidence="1">Gut</tissue>
    </source>
</reference>
<organism evidence="1 2">
    <name type="scientific">Blattamonas nauphoetae</name>
    <dbReference type="NCBI Taxonomy" id="2049346"/>
    <lineage>
        <taxon>Eukaryota</taxon>
        <taxon>Metamonada</taxon>
        <taxon>Preaxostyla</taxon>
        <taxon>Oxymonadida</taxon>
        <taxon>Blattamonas</taxon>
    </lineage>
</organism>
<accession>A0ABQ9Y1A3</accession>
<evidence type="ECO:0000313" key="1">
    <source>
        <dbReference type="EMBL" id="KAK2957509.1"/>
    </source>
</evidence>
<gene>
    <name evidence="1" type="ORF">BLNAU_7408</name>
</gene>
<proteinExistence type="predicted"/>
<dbReference type="EMBL" id="JARBJD010000045">
    <property type="protein sequence ID" value="KAK2957509.1"/>
    <property type="molecule type" value="Genomic_DNA"/>
</dbReference>
<name>A0ABQ9Y1A3_9EUKA</name>
<keyword evidence="2" id="KW-1185">Reference proteome</keyword>
<comment type="caution">
    <text evidence="1">The sequence shown here is derived from an EMBL/GenBank/DDBJ whole genome shotgun (WGS) entry which is preliminary data.</text>
</comment>